<sequence length="95" mass="10845">MLKDTSEAIRDSKPAELKRLGIDEIALLKGKGNYCTILIDLDTSKLIALLSDRRQEVVKKILIEWGTEIFVVEGINNKLKLIKCSVYGFRNFENF</sequence>
<feature type="domain" description="Transposase IS204/IS1001/IS1096/IS1165 DDE" evidence="1">
    <location>
        <begin position="20"/>
        <end position="63"/>
    </location>
</feature>
<organism evidence="2 3">
    <name type="scientific">Nostoc minutum NIES-26</name>
    <dbReference type="NCBI Taxonomy" id="1844469"/>
    <lineage>
        <taxon>Bacteria</taxon>
        <taxon>Bacillati</taxon>
        <taxon>Cyanobacteriota</taxon>
        <taxon>Cyanophyceae</taxon>
        <taxon>Nostocales</taxon>
        <taxon>Nostocaceae</taxon>
        <taxon>Nostoc</taxon>
    </lineage>
</organism>
<dbReference type="Proteomes" id="UP000252107">
    <property type="component" value="Unassembled WGS sequence"/>
</dbReference>
<evidence type="ECO:0000313" key="3">
    <source>
        <dbReference type="Proteomes" id="UP000252107"/>
    </source>
</evidence>
<protein>
    <recommendedName>
        <fullName evidence="1">Transposase IS204/IS1001/IS1096/IS1165 DDE domain-containing protein</fullName>
    </recommendedName>
</protein>
<dbReference type="PANTHER" id="PTHR33498:SF1">
    <property type="entry name" value="TRANSPOSASE FOR INSERTION SEQUENCE ELEMENT IS1557"/>
    <property type="match status" value="1"/>
</dbReference>
<comment type="caution">
    <text evidence="2">The sequence shown here is derived from an EMBL/GenBank/DDBJ whole genome shotgun (WGS) entry which is preliminary data.</text>
</comment>
<proteinExistence type="predicted"/>
<dbReference type="PANTHER" id="PTHR33498">
    <property type="entry name" value="TRANSPOSASE FOR INSERTION SEQUENCE ELEMENT IS1557"/>
    <property type="match status" value="1"/>
</dbReference>
<dbReference type="EMBL" id="LXQD01000287">
    <property type="protein sequence ID" value="RCJ29572.1"/>
    <property type="molecule type" value="Genomic_DNA"/>
</dbReference>
<evidence type="ECO:0000313" key="2">
    <source>
        <dbReference type="EMBL" id="RCJ29572.1"/>
    </source>
</evidence>
<dbReference type="InterPro" id="IPR047951">
    <property type="entry name" value="Transpos_ISL3"/>
</dbReference>
<gene>
    <name evidence="2" type="ORF">A6770_21685</name>
</gene>
<reference evidence="2" key="1">
    <citation type="submission" date="2016-04" db="EMBL/GenBank/DDBJ databases">
        <authorList>
            <person name="Tabuchi Yagui T.R."/>
        </authorList>
    </citation>
    <scope>NUCLEOTIDE SEQUENCE [LARGE SCALE GENOMIC DNA]</scope>
    <source>
        <strain evidence="2">NIES-26</strain>
    </source>
</reference>
<keyword evidence="3" id="KW-1185">Reference proteome</keyword>
<dbReference type="Pfam" id="PF01610">
    <property type="entry name" value="DDE_Tnp_ISL3"/>
    <property type="match status" value="2"/>
</dbReference>
<dbReference type="InterPro" id="IPR002560">
    <property type="entry name" value="Transposase_DDE"/>
</dbReference>
<feature type="domain" description="Transposase IS204/IS1001/IS1096/IS1165 DDE" evidence="1">
    <location>
        <begin position="71"/>
        <end position="95"/>
    </location>
</feature>
<accession>A0A367R290</accession>
<evidence type="ECO:0000259" key="1">
    <source>
        <dbReference type="Pfam" id="PF01610"/>
    </source>
</evidence>
<name>A0A367R290_9NOSO</name>
<dbReference type="AlphaFoldDB" id="A0A367R290"/>